<feature type="transmembrane region" description="Helical" evidence="2">
    <location>
        <begin position="145"/>
        <end position="170"/>
    </location>
</feature>
<evidence type="ECO:0000256" key="2">
    <source>
        <dbReference type="SAM" id="Phobius"/>
    </source>
</evidence>
<keyword evidence="2" id="KW-0812">Transmembrane</keyword>
<gene>
    <name evidence="3" type="ORF">CBYS24578_00012119</name>
</gene>
<dbReference type="Proteomes" id="UP000754883">
    <property type="component" value="Unassembled WGS sequence"/>
</dbReference>
<comment type="caution">
    <text evidence="3">The sequence shown here is derived from an EMBL/GenBank/DDBJ whole genome shotgun (WGS) entry which is preliminary data.</text>
</comment>
<sequence>MAHCMVILSNYWPSKIDGRTTLQRLVFLAVLLGLLSNAVLPLASHLLAALASLLSLLGVVLGGRVVFLRTTLVGSLALVIHNSLGDSLSGTGNSVLSLDGAGSNSFDGTEKISALLEIKLIIALLKIPLITFLKVPLITLSLSRLLVPFVTLLEIPLATFLEIPIVTLGLSSLGNVHRCISSLEDTISSDDKIEVLKVTLTKVENEVTSGQVKVGEPVDISDGNVRLRGQRSSRGKANQDGGDENLLNANHFE</sequence>
<proteinExistence type="predicted"/>
<dbReference type="EMBL" id="CABFNO020001387">
    <property type="protein sequence ID" value="CAG9984355.1"/>
    <property type="molecule type" value="Genomic_DNA"/>
</dbReference>
<evidence type="ECO:0000256" key="1">
    <source>
        <dbReference type="SAM" id="MobiDB-lite"/>
    </source>
</evidence>
<reference evidence="3 4" key="2">
    <citation type="submission" date="2021-10" db="EMBL/GenBank/DDBJ databases">
        <authorList>
            <person name="Piombo E."/>
        </authorList>
    </citation>
    <scope>NUCLEOTIDE SEQUENCE [LARGE SCALE GENOMIC DNA]</scope>
</reference>
<feature type="transmembrane region" description="Helical" evidence="2">
    <location>
        <begin position="46"/>
        <end position="67"/>
    </location>
</feature>
<accession>A0A9N9UFC3</accession>
<reference evidence="4" key="1">
    <citation type="submission" date="2019-06" db="EMBL/GenBank/DDBJ databases">
        <authorList>
            <person name="Broberg M."/>
        </authorList>
    </citation>
    <scope>NUCLEOTIDE SEQUENCE [LARGE SCALE GENOMIC DNA]</scope>
</reference>
<keyword evidence="4" id="KW-1185">Reference proteome</keyword>
<organism evidence="3 4">
    <name type="scientific">Clonostachys byssicola</name>
    <dbReference type="NCBI Taxonomy" id="160290"/>
    <lineage>
        <taxon>Eukaryota</taxon>
        <taxon>Fungi</taxon>
        <taxon>Dikarya</taxon>
        <taxon>Ascomycota</taxon>
        <taxon>Pezizomycotina</taxon>
        <taxon>Sordariomycetes</taxon>
        <taxon>Hypocreomycetidae</taxon>
        <taxon>Hypocreales</taxon>
        <taxon>Bionectriaceae</taxon>
        <taxon>Clonostachys</taxon>
    </lineage>
</organism>
<protein>
    <submittedName>
        <fullName evidence="3">Uncharacterized protein</fullName>
    </submittedName>
</protein>
<keyword evidence="2" id="KW-1133">Transmembrane helix</keyword>
<name>A0A9N9UFC3_9HYPO</name>
<feature type="transmembrane region" description="Helical" evidence="2">
    <location>
        <begin position="120"/>
        <end position="139"/>
    </location>
</feature>
<evidence type="ECO:0000313" key="3">
    <source>
        <dbReference type="EMBL" id="CAG9984355.1"/>
    </source>
</evidence>
<keyword evidence="2" id="KW-0472">Membrane</keyword>
<dbReference type="AlphaFoldDB" id="A0A9N9UFC3"/>
<feature type="transmembrane region" description="Helical" evidence="2">
    <location>
        <begin position="21"/>
        <end position="40"/>
    </location>
</feature>
<evidence type="ECO:0000313" key="4">
    <source>
        <dbReference type="Proteomes" id="UP000754883"/>
    </source>
</evidence>
<feature type="region of interest" description="Disordered" evidence="1">
    <location>
        <begin position="229"/>
        <end position="253"/>
    </location>
</feature>